<reference evidence="7 8" key="1">
    <citation type="submission" date="2018-06" db="EMBL/GenBank/DDBJ databases">
        <title>Genomic Encyclopedia of Type Strains, Phase IV (KMG-IV): sequencing the most valuable type-strain genomes for metagenomic binning, comparative biology and taxonomic classification.</title>
        <authorList>
            <person name="Goeker M."/>
        </authorList>
    </citation>
    <scope>NUCLEOTIDE SEQUENCE [LARGE SCALE GENOMIC DNA]</scope>
    <source>
        <strain evidence="7 8">DSM 22112</strain>
    </source>
</reference>
<keyword evidence="8" id="KW-1185">Reference proteome</keyword>
<feature type="transmembrane region" description="Helical" evidence="5">
    <location>
        <begin position="166"/>
        <end position="193"/>
    </location>
</feature>
<feature type="domain" description="Mechanosensitive ion channel MscS" evidence="6">
    <location>
        <begin position="184"/>
        <end position="252"/>
    </location>
</feature>
<comment type="subcellular location">
    <subcellularLocation>
        <location evidence="1">Membrane</location>
    </subcellularLocation>
</comment>
<dbReference type="Pfam" id="PF00924">
    <property type="entry name" value="MS_channel_2nd"/>
    <property type="match status" value="1"/>
</dbReference>
<evidence type="ECO:0000256" key="1">
    <source>
        <dbReference type="ARBA" id="ARBA00004370"/>
    </source>
</evidence>
<organism evidence="7 8">
    <name type="scientific">Alkalibaculum bacchi</name>
    <dbReference type="NCBI Taxonomy" id="645887"/>
    <lineage>
        <taxon>Bacteria</taxon>
        <taxon>Bacillati</taxon>
        <taxon>Bacillota</taxon>
        <taxon>Clostridia</taxon>
        <taxon>Eubacteriales</taxon>
        <taxon>Eubacteriaceae</taxon>
        <taxon>Alkalibaculum</taxon>
    </lineage>
</organism>
<protein>
    <submittedName>
        <fullName evidence="7">Miniconductance mechanosensitive channel</fullName>
    </submittedName>
</protein>
<dbReference type="InterPro" id="IPR010920">
    <property type="entry name" value="LSM_dom_sf"/>
</dbReference>
<dbReference type="SUPFAM" id="SSF50182">
    <property type="entry name" value="Sm-like ribonucleoproteins"/>
    <property type="match status" value="1"/>
</dbReference>
<dbReference type="Proteomes" id="UP000253490">
    <property type="component" value="Unassembled WGS sequence"/>
</dbReference>
<feature type="transmembrane region" description="Helical" evidence="5">
    <location>
        <begin position="96"/>
        <end position="121"/>
    </location>
</feature>
<dbReference type="GO" id="GO:0071470">
    <property type="term" value="P:cellular response to osmotic stress"/>
    <property type="evidence" value="ECO:0007669"/>
    <property type="project" value="InterPro"/>
</dbReference>
<evidence type="ECO:0000313" key="8">
    <source>
        <dbReference type="Proteomes" id="UP000253490"/>
    </source>
</evidence>
<dbReference type="PANTHER" id="PTHR30414:SF0">
    <property type="entry name" value="MINICONDUCTANCE MECHANOSENSITIVE CHANNEL YBDG"/>
    <property type="match status" value="1"/>
</dbReference>
<accession>A0A366IBA1</accession>
<dbReference type="PANTHER" id="PTHR30414">
    <property type="entry name" value="MINICONDUCTANCE MECHANOSENSITIVE CHANNEL YBDG"/>
    <property type="match status" value="1"/>
</dbReference>
<evidence type="ECO:0000313" key="7">
    <source>
        <dbReference type="EMBL" id="RBP65948.1"/>
    </source>
</evidence>
<proteinExistence type="predicted"/>
<dbReference type="InterPro" id="IPR023408">
    <property type="entry name" value="MscS_beta-dom_sf"/>
</dbReference>
<feature type="transmembrane region" description="Helical" evidence="5">
    <location>
        <begin position="142"/>
        <end position="160"/>
    </location>
</feature>
<evidence type="ECO:0000259" key="6">
    <source>
        <dbReference type="Pfam" id="PF00924"/>
    </source>
</evidence>
<feature type="transmembrane region" description="Helical" evidence="5">
    <location>
        <begin position="18"/>
        <end position="39"/>
    </location>
</feature>
<keyword evidence="3 5" id="KW-1133">Transmembrane helix</keyword>
<name>A0A366IBA1_9FIRM</name>
<dbReference type="OrthoDB" id="9775207at2"/>
<evidence type="ECO:0000256" key="5">
    <source>
        <dbReference type="SAM" id="Phobius"/>
    </source>
</evidence>
<evidence type="ECO:0000256" key="4">
    <source>
        <dbReference type="ARBA" id="ARBA00023136"/>
    </source>
</evidence>
<dbReference type="Gene3D" id="2.30.30.60">
    <property type="match status" value="1"/>
</dbReference>
<keyword evidence="2 5" id="KW-0812">Transmembrane</keyword>
<evidence type="ECO:0000256" key="2">
    <source>
        <dbReference type="ARBA" id="ARBA00022692"/>
    </source>
</evidence>
<feature type="transmembrane region" description="Helical" evidence="5">
    <location>
        <begin position="70"/>
        <end position="90"/>
    </location>
</feature>
<dbReference type="AlphaFoldDB" id="A0A366IBA1"/>
<evidence type="ECO:0000256" key="3">
    <source>
        <dbReference type="ARBA" id="ARBA00022989"/>
    </source>
</evidence>
<sequence>MINYIASWFDHLETSEGLVLNISIILLLLFMGLFCIIGMKLTNRLVIFSFTKFKGLNKLKWNEAFLKRKVYDRLSHIVPVIIIYAFAPLFPQYLTIILQNIATIYFIVVVVSVISCLLNVVDDIYNTFEYSKYRPIKGFLQVIKIIVYVIAGLQIIAALMGKDPLLLLSGIGAFSAVLMLVFQDSILGLVASIQLSANDMMRIGDWVEMPSYNVDGEVLEISLNIVKIENFDRTVNTVPTYAFMTNSFKNWRGMTEAGGRRIKRSIYIDISSIKFCTKEMLEAFKKIHYLTDYIETKQEEIRTYNEAHNVDYDDVANGRHLTNIGVFRIYIHQYLKYHPKIHKGMTQIVRQLSPVEFGLPIEIYAFTREIVWDQYEGIQSDIFDHILAIIPKFGLRIYQRPSWYDFRNEESQHEKYDRNFIKGTIIGGESAISEEDLKD</sequence>
<dbReference type="GO" id="GO:0005886">
    <property type="term" value="C:plasma membrane"/>
    <property type="evidence" value="ECO:0007669"/>
    <property type="project" value="TreeGrafter"/>
</dbReference>
<dbReference type="InterPro" id="IPR006685">
    <property type="entry name" value="MscS_channel_2nd"/>
</dbReference>
<gene>
    <name evidence="7" type="ORF">DES36_10658</name>
</gene>
<dbReference type="RefSeq" id="WP_113920281.1">
    <property type="nucleotide sequence ID" value="NZ_QNRX01000006.1"/>
</dbReference>
<dbReference type="InterPro" id="IPR030192">
    <property type="entry name" value="YbdG"/>
</dbReference>
<keyword evidence="4 5" id="KW-0472">Membrane</keyword>
<comment type="caution">
    <text evidence="7">The sequence shown here is derived from an EMBL/GenBank/DDBJ whole genome shotgun (WGS) entry which is preliminary data.</text>
</comment>
<dbReference type="GO" id="GO:0008381">
    <property type="term" value="F:mechanosensitive monoatomic ion channel activity"/>
    <property type="evidence" value="ECO:0007669"/>
    <property type="project" value="InterPro"/>
</dbReference>
<dbReference type="EMBL" id="QNRX01000006">
    <property type="protein sequence ID" value="RBP65948.1"/>
    <property type="molecule type" value="Genomic_DNA"/>
</dbReference>